<dbReference type="EMBL" id="JBEZFP010000004">
    <property type="protein sequence ID" value="MEU8132386.1"/>
    <property type="molecule type" value="Genomic_DNA"/>
</dbReference>
<protein>
    <submittedName>
        <fullName evidence="2">Uncharacterized protein</fullName>
    </submittedName>
</protein>
<dbReference type="Proteomes" id="UP001551482">
    <property type="component" value="Unassembled WGS sequence"/>
</dbReference>
<keyword evidence="1" id="KW-0732">Signal</keyword>
<feature type="signal peptide" evidence="1">
    <location>
        <begin position="1"/>
        <end position="26"/>
    </location>
</feature>
<dbReference type="RefSeq" id="WP_358348113.1">
    <property type="nucleotide sequence ID" value="NZ_JBEZFP010000004.1"/>
</dbReference>
<keyword evidence="3" id="KW-1185">Reference proteome</keyword>
<evidence type="ECO:0000313" key="3">
    <source>
        <dbReference type="Proteomes" id="UP001551482"/>
    </source>
</evidence>
<name>A0ABV3D9H3_9ACTN</name>
<sequence length="81" mass="7780">MRVSRAAVATAVAFGVGAAVAPAAHADAADSTALTVPVEQLNPVSNWFGPTDLWYAGGSFGGSGTTSFGGSGDTSFGGSGS</sequence>
<reference evidence="2 3" key="1">
    <citation type="submission" date="2024-06" db="EMBL/GenBank/DDBJ databases">
        <title>The Natural Products Discovery Center: Release of the First 8490 Sequenced Strains for Exploring Actinobacteria Biosynthetic Diversity.</title>
        <authorList>
            <person name="Kalkreuter E."/>
            <person name="Kautsar S.A."/>
            <person name="Yang D."/>
            <person name="Bader C.D."/>
            <person name="Teijaro C.N."/>
            <person name="Fluegel L."/>
            <person name="Davis C.M."/>
            <person name="Simpson J.R."/>
            <person name="Lauterbach L."/>
            <person name="Steele A.D."/>
            <person name="Gui C."/>
            <person name="Meng S."/>
            <person name="Li G."/>
            <person name="Viehrig K."/>
            <person name="Ye F."/>
            <person name="Su P."/>
            <person name="Kiefer A.F."/>
            <person name="Nichols A."/>
            <person name="Cepeda A.J."/>
            <person name="Yan W."/>
            <person name="Fan B."/>
            <person name="Jiang Y."/>
            <person name="Adhikari A."/>
            <person name="Zheng C.-J."/>
            <person name="Schuster L."/>
            <person name="Cowan T.M."/>
            <person name="Smanski M.J."/>
            <person name="Chevrette M.G."/>
            <person name="De Carvalho L.P.S."/>
            <person name="Shen B."/>
        </authorList>
    </citation>
    <scope>NUCLEOTIDE SEQUENCE [LARGE SCALE GENOMIC DNA]</scope>
    <source>
        <strain evidence="2 3">NPDC048946</strain>
    </source>
</reference>
<gene>
    <name evidence="2" type="ORF">AB0C36_02645</name>
</gene>
<feature type="chain" id="PRO_5046554295" evidence="1">
    <location>
        <begin position="27"/>
        <end position="81"/>
    </location>
</feature>
<comment type="caution">
    <text evidence="2">The sequence shown here is derived from an EMBL/GenBank/DDBJ whole genome shotgun (WGS) entry which is preliminary data.</text>
</comment>
<accession>A0ABV3D9H3</accession>
<organism evidence="2 3">
    <name type="scientific">Streptodolium elevatio</name>
    <dbReference type="NCBI Taxonomy" id="3157996"/>
    <lineage>
        <taxon>Bacteria</taxon>
        <taxon>Bacillati</taxon>
        <taxon>Actinomycetota</taxon>
        <taxon>Actinomycetes</taxon>
        <taxon>Kitasatosporales</taxon>
        <taxon>Streptomycetaceae</taxon>
        <taxon>Streptodolium</taxon>
    </lineage>
</organism>
<evidence type="ECO:0000256" key="1">
    <source>
        <dbReference type="SAM" id="SignalP"/>
    </source>
</evidence>
<proteinExistence type="predicted"/>
<evidence type="ECO:0000313" key="2">
    <source>
        <dbReference type="EMBL" id="MEU8132386.1"/>
    </source>
</evidence>